<dbReference type="Proteomes" id="UP000193866">
    <property type="component" value="Unassembled WGS sequence"/>
</dbReference>
<name>A0A1X1YAE4_9MYCO</name>
<dbReference type="STRING" id="1108812.AWC16_20065"/>
<gene>
    <name evidence="2" type="ORF">AWC16_20065</name>
</gene>
<accession>A0A1X1YAE4</accession>
<dbReference type="RefSeq" id="WP_085266320.1">
    <property type="nucleotide sequence ID" value="NZ_LQPG01000039.1"/>
</dbReference>
<evidence type="ECO:0008006" key="4">
    <source>
        <dbReference type="Google" id="ProtNLM"/>
    </source>
</evidence>
<dbReference type="Pfam" id="PF13835">
    <property type="entry name" value="DUF4194"/>
    <property type="match status" value="1"/>
</dbReference>
<feature type="compositionally biased region" description="Acidic residues" evidence="1">
    <location>
        <begin position="240"/>
        <end position="249"/>
    </location>
</feature>
<evidence type="ECO:0000256" key="1">
    <source>
        <dbReference type="SAM" id="MobiDB-lite"/>
    </source>
</evidence>
<organism evidence="2 3">
    <name type="scientific">Mycolicibacter longobardus</name>
    <dbReference type="NCBI Taxonomy" id="1108812"/>
    <lineage>
        <taxon>Bacteria</taxon>
        <taxon>Bacillati</taxon>
        <taxon>Actinomycetota</taxon>
        <taxon>Actinomycetes</taxon>
        <taxon>Mycobacteriales</taxon>
        <taxon>Mycobacteriaceae</taxon>
        <taxon>Mycolicibacter</taxon>
    </lineage>
</organism>
<dbReference type="AlphaFoldDB" id="A0A1X1YAE4"/>
<evidence type="ECO:0000313" key="2">
    <source>
        <dbReference type="EMBL" id="ORW08035.1"/>
    </source>
</evidence>
<dbReference type="InterPro" id="IPR025449">
    <property type="entry name" value="JetB"/>
</dbReference>
<sequence length="249" mass="28200">MTTTHAGGPNFDDLPEVAPIDSVETMAARLPRFDGDTSDIPNQACWVLQNLLTRRYLTKPAKPDLWAWLIEHRRVLASRLCELDLRLRIFEDLEVAYAEPAILESPSTHSRKVLRREPLGTYASIVALHLAKIARTSRDDVVLIGRADIHDLFAADRHKVDRDEAMLRGRVDEAINKLERNKILLRSGDEENFIISPVILAIMDGHMVDTLTAEYERLYQRNANSETDDEPLDDAAPIDGDQESDDDLH</sequence>
<protein>
    <recommendedName>
        <fullName evidence="4">DUF4194 domain-containing protein</fullName>
    </recommendedName>
</protein>
<feature type="region of interest" description="Disordered" evidence="1">
    <location>
        <begin position="223"/>
        <end position="249"/>
    </location>
</feature>
<proteinExistence type="predicted"/>
<keyword evidence="3" id="KW-1185">Reference proteome</keyword>
<reference evidence="2 3" key="1">
    <citation type="submission" date="2016-01" db="EMBL/GenBank/DDBJ databases">
        <title>The new phylogeny of the genus Mycobacterium.</title>
        <authorList>
            <person name="Tarcisio F."/>
            <person name="Conor M."/>
            <person name="Antonella G."/>
            <person name="Elisabetta G."/>
            <person name="Giulia F.S."/>
            <person name="Sara T."/>
            <person name="Anna F."/>
            <person name="Clotilde B."/>
            <person name="Roberto B."/>
            <person name="Veronica D.S."/>
            <person name="Fabio R."/>
            <person name="Monica P."/>
            <person name="Olivier J."/>
            <person name="Enrico T."/>
            <person name="Nicola S."/>
        </authorList>
    </citation>
    <scope>NUCLEOTIDE SEQUENCE [LARGE SCALE GENOMIC DNA]</scope>
    <source>
        <strain evidence="2 3">DSM 45394</strain>
    </source>
</reference>
<comment type="caution">
    <text evidence="2">The sequence shown here is derived from an EMBL/GenBank/DDBJ whole genome shotgun (WGS) entry which is preliminary data.</text>
</comment>
<dbReference type="EMBL" id="LQPG01000039">
    <property type="protein sequence ID" value="ORW08035.1"/>
    <property type="molecule type" value="Genomic_DNA"/>
</dbReference>
<evidence type="ECO:0000313" key="3">
    <source>
        <dbReference type="Proteomes" id="UP000193866"/>
    </source>
</evidence>